<keyword evidence="9" id="KW-1185">Reference proteome</keyword>
<feature type="domain" description="Exocyst complex component Sec10-like alpha-helical bundle" evidence="6">
    <location>
        <begin position="165"/>
        <end position="223"/>
    </location>
</feature>
<protein>
    <submittedName>
        <fullName evidence="8">Exocyst complex component 5</fullName>
    </submittedName>
</protein>
<evidence type="ECO:0000256" key="2">
    <source>
        <dbReference type="ARBA" id="ARBA00022448"/>
    </source>
</evidence>
<evidence type="ECO:0000256" key="1">
    <source>
        <dbReference type="ARBA" id="ARBA00006572"/>
    </source>
</evidence>
<sequence length="687" mass="79209">MENSIKELMKMENFKSKDYSPKELVEAANKKTVTDLKGIAFDPKPFIRSFEALTEELLRLKRKLQNKIEDQEDQLTASENSKRKAFSEFNETFDEVNRSFEYLNSRLSEVGNTAIRIGEQLETIDKHRTRASESKDIIQYFLEFNKGSFARLDALRMESLEGERKTAIIARRLNTIAKEIDIGGIDNARANIEKYCENFEKSLLQKFDQVYSSADRDTMNKLGALQRLYDEIRQAVSSEWDIIYDVFPNAINVIQVFVQRIFAQSIQNFLEVLMQEASFKSSQIYLQVLTKSHKETSDLVSDLRNFDETYILPLTGTLALGSILDRSFEDLYIPYINDEKYMKIEKSWLVETFNAAMESFDGKMVFCFNKGICSKKKECSTVTTMTSEIKQQLATPTSNVPPPLDESKPLPTISICLKCIESNLMSMERAKELFHETELAESIAILFKLFLERIGERYLFYSLDSTIEEISSLDSKSQPEIGILGVVKVANEITQLVNLHYQNCEGHVLKNSLTIHRDLNIAKNDFCSNVENKINSIMQKQLAEGILAKQKKSDYNMKDGLLGNTIPTQTSNQIIEFLRRLSGEAFEFLDEGNRDLYLTEIGTSLCNDITRYHEVVIQFRVENLDEYFNVLKELCNLYIVKPENLRMVLQEGYLGRMELPVLHSYISLRADWSKLGKLEKDLFYNTQ</sequence>
<organism evidence="8 9">
    <name type="scientific">Boothiomyces macroporosus</name>
    <dbReference type="NCBI Taxonomy" id="261099"/>
    <lineage>
        <taxon>Eukaryota</taxon>
        <taxon>Fungi</taxon>
        <taxon>Fungi incertae sedis</taxon>
        <taxon>Chytridiomycota</taxon>
        <taxon>Chytridiomycota incertae sedis</taxon>
        <taxon>Chytridiomycetes</taxon>
        <taxon>Rhizophydiales</taxon>
        <taxon>Terramycetaceae</taxon>
        <taxon>Boothiomyces</taxon>
    </lineage>
</organism>
<comment type="similarity">
    <text evidence="1">Belongs to the SEC10 family.</text>
</comment>
<dbReference type="AlphaFoldDB" id="A0AAD5YBH1"/>
<feature type="coiled-coil region" evidence="5">
    <location>
        <begin position="47"/>
        <end position="81"/>
    </location>
</feature>
<comment type="caution">
    <text evidence="8">The sequence shown here is derived from an EMBL/GenBank/DDBJ whole genome shotgun (WGS) entry which is preliminary data.</text>
</comment>
<dbReference type="InterPro" id="IPR048627">
    <property type="entry name" value="Sec10_HB"/>
</dbReference>
<evidence type="ECO:0000256" key="5">
    <source>
        <dbReference type="SAM" id="Coils"/>
    </source>
</evidence>
<name>A0AAD5YBH1_9FUNG</name>
<feature type="domain" description="Exocyst complex component Sec10 N-terminal" evidence="7">
    <location>
        <begin position="43"/>
        <end position="155"/>
    </location>
</feature>
<evidence type="ECO:0000256" key="4">
    <source>
        <dbReference type="ARBA" id="ARBA00023054"/>
    </source>
</evidence>
<dbReference type="Proteomes" id="UP001210925">
    <property type="component" value="Unassembled WGS sequence"/>
</dbReference>
<dbReference type="PANTHER" id="PTHR12100:SF0">
    <property type="entry name" value="EXOCYST COMPLEX COMPONENT 5"/>
    <property type="match status" value="1"/>
</dbReference>
<gene>
    <name evidence="8" type="primary">SEC10</name>
    <name evidence="8" type="ORF">HK103_000143</name>
</gene>
<dbReference type="GO" id="GO:0006887">
    <property type="term" value="P:exocytosis"/>
    <property type="evidence" value="ECO:0007669"/>
    <property type="project" value="UniProtKB-KW"/>
</dbReference>
<dbReference type="GO" id="GO:0006893">
    <property type="term" value="P:Golgi to plasma membrane transport"/>
    <property type="evidence" value="ECO:0007669"/>
    <property type="project" value="TreeGrafter"/>
</dbReference>
<dbReference type="Pfam" id="PF07393">
    <property type="entry name" value="Sec10_HB"/>
    <property type="match status" value="2"/>
</dbReference>
<dbReference type="GO" id="GO:0000145">
    <property type="term" value="C:exocyst"/>
    <property type="evidence" value="ECO:0007669"/>
    <property type="project" value="TreeGrafter"/>
</dbReference>
<dbReference type="PANTHER" id="PTHR12100">
    <property type="entry name" value="SEC10"/>
    <property type="match status" value="1"/>
</dbReference>
<reference evidence="8" key="1">
    <citation type="submission" date="2020-05" db="EMBL/GenBank/DDBJ databases">
        <title>Phylogenomic resolution of chytrid fungi.</title>
        <authorList>
            <person name="Stajich J.E."/>
            <person name="Amses K."/>
            <person name="Simmons R."/>
            <person name="Seto K."/>
            <person name="Myers J."/>
            <person name="Bonds A."/>
            <person name="Quandt C.A."/>
            <person name="Barry K."/>
            <person name="Liu P."/>
            <person name="Grigoriev I."/>
            <person name="Longcore J.E."/>
            <person name="James T.Y."/>
        </authorList>
    </citation>
    <scope>NUCLEOTIDE SEQUENCE</scope>
    <source>
        <strain evidence="8">PLAUS21</strain>
    </source>
</reference>
<keyword evidence="4 5" id="KW-0175">Coiled coil</keyword>
<evidence type="ECO:0000313" key="8">
    <source>
        <dbReference type="EMBL" id="KAJ3262614.1"/>
    </source>
</evidence>
<dbReference type="Pfam" id="PF20667">
    <property type="entry name" value="Sec10_N"/>
    <property type="match status" value="1"/>
</dbReference>
<accession>A0AAD5YBH1</accession>
<keyword evidence="3" id="KW-0268">Exocytosis</keyword>
<feature type="domain" description="Exocyst complex component Sec10-like alpha-helical bundle" evidence="6">
    <location>
        <begin position="224"/>
        <end position="606"/>
    </location>
</feature>
<evidence type="ECO:0000256" key="3">
    <source>
        <dbReference type="ARBA" id="ARBA00022483"/>
    </source>
</evidence>
<proteinExistence type="inferred from homology"/>
<keyword evidence="2" id="KW-0813">Transport</keyword>
<dbReference type="EMBL" id="JADGKB010000001">
    <property type="protein sequence ID" value="KAJ3262614.1"/>
    <property type="molecule type" value="Genomic_DNA"/>
</dbReference>
<dbReference type="InterPro" id="IPR048625">
    <property type="entry name" value="Sec10_N"/>
</dbReference>
<dbReference type="InterPro" id="IPR009976">
    <property type="entry name" value="Sec10-like"/>
</dbReference>
<evidence type="ECO:0000259" key="6">
    <source>
        <dbReference type="Pfam" id="PF07393"/>
    </source>
</evidence>
<evidence type="ECO:0000313" key="9">
    <source>
        <dbReference type="Proteomes" id="UP001210925"/>
    </source>
</evidence>
<evidence type="ECO:0000259" key="7">
    <source>
        <dbReference type="Pfam" id="PF20667"/>
    </source>
</evidence>